<evidence type="ECO:0000256" key="2">
    <source>
        <dbReference type="ARBA" id="ARBA00022473"/>
    </source>
</evidence>
<keyword evidence="2" id="KW-0217">Developmental protein</keyword>
<organism evidence="4 5">
    <name type="scientific">Rubroshorea leprosula</name>
    <dbReference type="NCBI Taxonomy" id="152421"/>
    <lineage>
        <taxon>Eukaryota</taxon>
        <taxon>Viridiplantae</taxon>
        <taxon>Streptophyta</taxon>
        <taxon>Embryophyta</taxon>
        <taxon>Tracheophyta</taxon>
        <taxon>Spermatophyta</taxon>
        <taxon>Magnoliopsida</taxon>
        <taxon>eudicotyledons</taxon>
        <taxon>Gunneridae</taxon>
        <taxon>Pentapetalae</taxon>
        <taxon>rosids</taxon>
        <taxon>malvids</taxon>
        <taxon>Malvales</taxon>
        <taxon>Dipterocarpaceae</taxon>
        <taxon>Rubroshorea</taxon>
    </lineage>
</organism>
<proteinExistence type="inferred from homology"/>
<dbReference type="Pfam" id="PF02519">
    <property type="entry name" value="Auxin_inducible"/>
    <property type="match status" value="1"/>
</dbReference>
<comment type="similarity">
    <text evidence="1">Belongs to the ARG7 family.</text>
</comment>
<dbReference type="EMBL" id="BPVZ01000012">
    <property type="protein sequence ID" value="GKU98102.1"/>
    <property type="molecule type" value="Genomic_DNA"/>
</dbReference>
<evidence type="ECO:0000256" key="3">
    <source>
        <dbReference type="ARBA" id="ARBA00022604"/>
    </source>
</evidence>
<name>A0AAV5IJU2_9ROSI</name>
<dbReference type="PANTHER" id="PTHR31175">
    <property type="entry name" value="AUXIN-RESPONSIVE FAMILY PROTEIN"/>
    <property type="match status" value="1"/>
</dbReference>
<evidence type="ECO:0000313" key="5">
    <source>
        <dbReference type="Proteomes" id="UP001054252"/>
    </source>
</evidence>
<dbReference type="AlphaFoldDB" id="A0AAV5IJU2"/>
<sequence>MIGSKKLIAIVRKWQKIPCIGRRPFLLPGTYHRKLPPSKGHFVVYTMDKRRFLFPLAYLRTNIFQELFRLSEEEFGLPRDGPITLPCDAASMEKVASLVRRPVPKKLQKALLVSNFDITLPLVFQDAAADLHHAAKIRRPSFSSGGSVAARARTARSDAHRGSPAGSEATASLIGIPPGYLAATPQPKRRCFGWGFFLFFFFLLA</sequence>
<protein>
    <submittedName>
        <fullName evidence="4">Uncharacterized protein</fullName>
    </submittedName>
</protein>
<dbReference type="InterPro" id="IPR003676">
    <property type="entry name" value="SAUR_fam"/>
</dbReference>
<keyword evidence="5" id="KW-1185">Reference proteome</keyword>
<evidence type="ECO:0000313" key="4">
    <source>
        <dbReference type="EMBL" id="GKU98102.1"/>
    </source>
</evidence>
<keyword evidence="3" id="KW-0341">Growth regulation</keyword>
<comment type="caution">
    <text evidence="4">The sequence shown here is derived from an EMBL/GenBank/DDBJ whole genome shotgun (WGS) entry which is preliminary data.</text>
</comment>
<dbReference type="Proteomes" id="UP001054252">
    <property type="component" value="Unassembled WGS sequence"/>
</dbReference>
<dbReference type="GO" id="GO:0009733">
    <property type="term" value="P:response to auxin"/>
    <property type="evidence" value="ECO:0007669"/>
    <property type="project" value="InterPro"/>
</dbReference>
<reference evidence="4 5" key="1">
    <citation type="journal article" date="2021" name="Commun. Biol.">
        <title>The genome of Shorea leprosula (Dipterocarpaceae) highlights the ecological relevance of drought in aseasonal tropical rainforests.</title>
        <authorList>
            <person name="Ng K.K.S."/>
            <person name="Kobayashi M.J."/>
            <person name="Fawcett J.A."/>
            <person name="Hatakeyama M."/>
            <person name="Paape T."/>
            <person name="Ng C.H."/>
            <person name="Ang C.C."/>
            <person name="Tnah L.H."/>
            <person name="Lee C.T."/>
            <person name="Nishiyama T."/>
            <person name="Sese J."/>
            <person name="O'Brien M.J."/>
            <person name="Copetti D."/>
            <person name="Mohd Noor M.I."/>
            <person name="Ong R.C."/>
            <person name="Putra M."/>
            <person name="Sireger I.Z."/>
            <person name="Indrioko S."/>
            <person name="Kosugi Y."/>
            <person name="Izuno A."/>
            <person name="Isagi Y."/>
            <person name="Lee S.L."/>
            <person name="Shimizu K.K."/>
        </authorList>
    </citation>
    <scope>NUCLEOTIDE SEQUENCE [LARGE SCALE GENOMIC DNA]</scope>
    <source>
        <strain evidence="4">214</strain>
    </source>
</reference>
<evidence type="ECO:0000256" key="1">
    <source>
        <dbReference type="ARBA" id="ARBA00006974"/>
    </source>
</evidence>
<dbReference type="PANTHER" id="PTHR31175:SF120">
    <property type="entry name" value="OS09G0547100 PROTEIN"/>
    <property type="match status" value="1"/>
</dbReference>
<gene>
    <name evidence="4" type="ORF">SLEP1_g11148</name>
</gene>
<accession>A0AAV5IJU2</accession>